<evidence type="ECO:0000256" key="7">
    <source>
        <dbReference type="ARBA" id="ARBA00023242"/>
    </source>
</evidence>
<comment type="similarity">
    <text evidence="3">Belongs to the CSN4 family.</text>
</comment>
<dbReference type="PROSITE" id="PS50250">
    <property type="entry name" value="PCI"/>
    <property type="match status" value="1"/>
</dbReference>
<keyword evidence="7" id="KW-0539">Nucleus</keyword>
<name>A0A6A7C1N0_9PEZI</name>
<dbReference type="EMBL" id="MU005978">
    <property type="protein sequence ID" value="KAF2860845.1"/>
    <property type="molecule type" value="Genomic_DNA"/>
</dbReference>
<dbReference type="InterPro" id="IPR036390">
    <property type="entry name" value="WH_DNA-bd_sf"/>
</dbReference>
<dbReference type="PANTHER" id="PTHR10855">
    <property type="entry name" value="26S PROTEASOME NON-ATPASE REGULATORY SUBUNIT 12/COP9 SIGNALOSOME COMPLEX SUBUNIT 4"/>
    <property type="match status" value="1"/>
</dbReference>
<dbReference type="Proteomes" id="UP000799421">
    <property type="component" value="Unassembled WGS sequence"/>
</dbReference>
<dbReference type="AlphaFoldDB" id="A0A6A7C1N0"/>
<evidence type="ECO:0000313" key="10">
    <source>
        <dbReference type="Proteomes" id="UP000799421"/>
    </source>
</evidence>
<dbReference type="InterPro" id="IPR054559">
    <property type="entry name" value="PSMD12-CSN4-like_N"/>
</dbReference>
<protein>
    <recommendedName>
        <fullName evidence="4">COP9 signalosome complex subunit 4</fullName>
    </recommendedName>
</protein>
<keyword evidence="6" id="KW-0736">Signalosome</keyword>
<evidence type="ECO:0000259" key="8">
    <source>
        <dbReference type="PROSITE" id="PS50250"/>
    </source>
</evidence>
<comment type="subcellular location">
    <subcellularLocation>
        <location evidence="2">Cytoplasm</location>
    </subcellularLocation>
    <subcellularLocation>
        <location evidence="1">Nucleus</location>
    </subcellularLocation>
</comment>
<dbReference type="Pfam" id="PF01399">
    <property type="entry name" value="PCI"/>
    <property type="match status" value="1"/>
</dbReference>
<evidence type="ECO:0000256" key="6">
    <source>
        <dbReference type="ARBA" id="ARBA00022790"/>
    </source>
</evidence>
<dbReference type="PANTHER" id="PTHR10855:SF2">
    <property type="entry name" value="COP9 SIGNALOSOME COMPLEX SUBUNIT 4"/>
    <property type="match status" value="1"/>
</dbReference>
<dbReference type="InterPro" id="IPR040134">
    <property type="entry name" value="PSMD12/CSN4"/>
</dbReference>
<organism evidence="9 10">
    <name type="scientific">Piedraia hortae CBS 480.64</name>
    <dbReference type="NCBI Taxonomy" id="1314780"/>
    <lineage>
        <taxon>Eukaryota</taxon>
        <taxon>Fungi</taxon>
        <taxon>Dikarya</taxon>
        <taxon>Ascomycota</taxon>
        <taxon>Pezizomycotina</taxon>
        <taxon>Dothideomycetes</taxon>
        <taxon>Dothideomycetidae</taxon>
        <taxon>Capnodiales</taxon>
        <taxon>Piedraiaceae</taxon>
        <taxon>Piedraia</taxon>
    </lineage>
</organism>
<evidence type="ECO:0000256" key="5">
    <source>
        <dbReference type="ARBA" id="ARBA00022490"/>
    </source>
</evidence>
<evidence type="ECO:0000256" key="4">
    <source>
        <dbReference type="ARBA" id="ARBA00014881"/>
    </source>
</evidence>
<dbReference type="InterPro" id="IPR036388">
    <property type="entry name" value="WH-like_DNA-bd_sf"/>
</dbReference>
<dbReference type="SMART" id="SM00088">
    <property type="entry name" value="PINT"/>
    <property type="match status" value="1"/>
</dbReference>
<dbReference type="SUPFAM" id="SSF46785">
    <property type="entry name" value="Winged helix' DNA-binding domain"/>
    <property type="match status" value="1"/>
</dbReference>
<gene>
    <name evidence="9" type="ORF">K470DRAFT_216474</name>
</gene>
<keyword evidence="10" id="KW-1185">Reference proteome</keyword>
<sequence length="387" mass="43163">MSFVNQLSQAEKIASPNERAQAFNQILQNILTDTTGQLPDNLIAYVRAILSDYVGVVHSRPLLTSFVDKFSEIPDRQVKIQAGPQIVHMLQPRIVSFEQQDCDLKLALSAAYEENEDFTSSARALQTIKLEASSNRKLSEDIKAEIWMRICRCYLEDDNPTDASVFLNKVKQVGHNVTNKTTLLHFSLSQARIHDSQRNFLDASIVYYSLSQNQHIDQGERMQALSAAIKCAILAPAGPARSRQLGTLYKDSRSAETEECGILEKIHLERILAPEEVKSFASRLQEHQVARTSDGSTVLEKAILEHNLLAVSKIYLNISFAALGMQLGVDAERAENYAATMIESQRLKGTIDQPAGLLYFGGHNKRTLGVCIQELTEDIERIASMLS</sequence>
<dbReference type="GO" id="GO:0005829">
    <property type="term" value="C:cytosol"/>
    <property type="evidence" value="ECO:0007669"/>
    <property type="project" value="TreeGrafter"/>
</dbReference>
<keyword evidence="5" id="KW-0963">Cytoplasm</keyword>
<evidence type="ECO:0000313" key="9">
    <source>
        <dbReference type="EMBL" id="KAF2860845.1"/>
    </source>
</evidence>
<dbReference type="Pfam" id="PF22241">
    <property type="entry name" value="PSMD12-CSN4_N"/>
    <property type="match status" value="1"/>
</dbReference>
<accession>A0A6A7C1N0</accession>
<dbReference type="InterPro" id="IPR000717">
    <property type="entry name" value="PCI_dom"/>
</dbReference>
<proteinExistence type="inferred from homology"/>
<reference evidence="9" key="1">
    <citation type="journal article" date="2020" name="Stud. Mycol.">
        <title>101 Dothideomycetes genomes: a test case for predicting lifestyles and emergence of pathogens.</title>
        <authorList>
            <person name="Haridas S."/>
            <person name="Albert R."/>
            <person name="Binder M."/>
            <person name="Bloem J."/>
            <person name="Labutti K."/>
            <person name="Salamov A."/>
            <person name="Andreopoulos B."/>
            <person name="Baker S."/>
            <person name="Barry K."/>
            <person name="Bills G."/>
            <person name="Bluhm B."/>
            <person name="Cannon C."/>
            <person name="Castanera R."/>
            <person name="Culley D."/>
            <person name="Daum C."/>
            <person name="Ezra D."/>
            <person name="Gonzalez J."/>
            <person name="Henrissat B."/>
            <person name="Kuo A."/>
            <person name="Liang C."/>
            <person name="Lipzen A."/>
            <person name="Lutzoni F."/>
            <person name="Magnuson J."/>
            <person name="Mondo S."/>
            <person name="Nolan M."/>
            <person name="Ohm R."/>
            <person name="Pangilinan J."/>
            <person name="Park H.-J."/>
            <person name="Ramirez L."/>
            <person name="Alfaro M."/>
            <person name="Sun H."/>
            <person name="Tritt A."/>
            <person name="Yoshinaga Y."/>
            <person name="Zwiers L.-H."/>
            <person name="Turgeon B."/>
            <person name="Goodwin S."/>
            <person name="Spatafora J."/>
            <person name="Crous P."/>
            <person name="Grigoriev I."/>
        </authorList>
    </citation>
    <scope>NUCLEOTIDE SEQUENCE</scope>
    <source>
        <strain evidence="9">CBS 480.64</strain>
    </source>
</reference>
<dbReference type="OrthoDB" id="295656at2759"/>
<dbReference type="GO" id="GO:0008180">
    <property type="term" value="C:COP9 signalosome"/>
    <property type="evidence" value="ECO:0007669"/>
    <property type="project" value="UniProtKB-KW"/>
</dbReference>
<dbReference type="Gene3D" id="1.10.10.10">
    <property type="entry name" value="Winged helix-like DNA-binding domain superfamily/Winged helix DNA-binding domain"/>
    <property type="match status" value="1"/>
</dbReference>
<feature type="domain" description="PCI" evidence="8">
    <location>
        <begin position="196"/>
        <end position="365"/>
    </location>
</feature>
<evidence type="ECO:0000256" key="3">
    <source>
        <dbReference type="ARBA" id="ARBA00010417"/>
    </source>
</evidence>
<evidence type="ECO:0000256" key="2">
    <source>
        <dbReference type="ARBA" id="ARBA00004496"/>
    </source>
</evidence>
<evidence type="ECO:0000256" key="1">
    <source>
        <dbReference type="ARBA" id="ARBA00004123"/>
    </source>
</evidence>